<dbReference type="Proteomes" id="UP000235388">
    <property type="component" value="Unassembled WGS sequence"/>
</dbReference>
<protein>
    <submittedName>
        <fullName evidence="2">Uncharacterized protein</fullName>
    </submittedName>
</protein>
<evidence type="ECO:0000313" key="3">
    <source>
        <dbReference type="Proteomes" id="UP000235388"/>
    </source>
</evidence>
<reference evidence="2 3" key="1">
    <citation type="submission" date="2017-11" db="EMBL/GenBank/DDBJ databases">
        <title>De novo assembly and phasing of dikaryotic genomes from two isolates of Puccinia coronata f. sp. avenae, the causal agent of oat crown rust.</title>
        <authorList>
            <person name="Miller M.E."/>
            <person name="Zhang Y."/>
            <person name="Omidvar V."/>
            <person name="Sperschneider J."/>
            <person name="Schwessinger B."/>
            <person name="Raley C."/>
            <person name="Palmer J.M."/>
            <person name="Garnica D."/>
            <person name="Upadhyaya N."/>
            <person name="Rathjen J."/>
            <person name="Taylor J.M."/>
            <person name="Park R.F."/>
            <person name="Dodds P.N."/>
            <person name="Hirsch C.D."/>
            <person name="Kianian S.F."/>
            <person name="Figueroa M."/>
        </authorList>
    </citation>
    <scope>NUCLEOTIDE SEQUENCE [LARGE SCALE GENOMIC DNA]</scope>
    <source>
        <strain evidence="2">12NC29</strain>
    </source>
</reference>
<keyword evidence="3" id="KW-1185">Reference proteome</keyword>
<proteinExistence type="predicted"/>
<comment type="caution">
    <text evidence="2">The sequence shown here is derived from an EMBL/GenBank/DDBJ whole genome shotgun (WGS) entry which is preliminary data.</text>
</comment>
<organism evidence="2 3">
    <name type="scientific">Puccinia coronata f. sp. avenae</name>
    <dbReference type="NCBI Taxonomy" id="200324"/>
    <lineage>
        <taxon>Eukaryota</taxon>
        <taxon>Fungi</taxon>
        <taxon>Dikarya</taxon>
        <taxon>Basidiomycota</taxon>
        <taxon>Pucciniomycotina</taxon>
        <taxon>Pucciniomycetes</taxon>
        <taxon>Pucciniales</taxon>
        <taxon>Pucciniaceae</taxon>
        <taxon>Puccinia</taxon>
    </lineage>
</organism>
<evidence type="ECO:0000313" key="2">
    <source>
        <dbReference type="EMBL" id="PLW57791.1"/>
    </source>
</evidence>
<gene>
    <name evidence="2" type="ORF">PCANC_01418</name>
</gene>
<evidence type="ECO:0000256" key="1">
    <source>
        <dbReference type="SAM" id="MobiDB-lite"/>
    </source>
</evidence>
<dbReference type="EMBL" id="PGCJ01000008">
    <property type="protein sequence ID" value="PLW57791.1"/>
    <property type="molecule type" value="Genomic_DNA"/>
</dbReference>
<accession>A0A2N5W6C9</accession>
<name>A0A2N5W6C9_9BASI</name>
<dbReference type="PROSITE" id="PS51257">
    <property type="entry name" value="PROKAR_LIPOPROTEIN"/>
    <property type="match status" value="1"/>
</dbReference>
<dbReference type="AlphaFoldDB" id="A0A2N5W6C9"/>
<sequence>MPARLAAARSPPGLNPFGTSSGCTIPISNLFQPIGHSEDAAKGKIKPNPTKDKVVKKGFQAQKGGPNIGSSSSNWCCTQQQA</sequence>
<feature type="compositionally biased region" description="Polar residues" evidence="1">
    <location>
        <begin position="68"/>
        <end position="82"/>
    </location>
</feature>
<feature type="region of interest" description="Disordered" evidence="1">
    <location>
        <begin position="60"/>
        <end position="82"/>
    </location>
</feature>